<name>A0AAN4VWU5_9BACT</name>
<evidence type="ECO:0000313" key="2">
    <source>
        <dbReference type="EMBL" id="GJM61574.1"/>
    </source>
</evidence>
<gene>
    <name evidence="2" type="ORF">PEDI_21260</name>
</gene>
<feature type="transmembrane region" description="Helical" evidence="1">
    <location>
        <begin position="23"/>
        <end position="44"/>
    </location>
</feature>
<keyword evidence="3" id="KW-1185">Reference proteome</keyword>
<accession>A0AAN4VWU5</accession>
<protein>
    <submittedName>
        <fullName evidence="2">Uncharacterized protein</fullName>
    </submittedName>
</protein>
<comment type="caution">
    <text evidence="2">The sequence shown here is derived from an EMBL/GenBank/DDBJ whole genome shotgun (WGS) entry which is preliminary data.</text>
</comment>
<keyword evidence="1" id="KW-1133">Transmembrane helix</keyword>
<dbReference type="EMBL" id="BQKE01000001">
    <property type="protein sequence ID" value="GJM61574.1"/>
    <property type="molecule type" value="Genomic_DNA"/>
</dbReference>
<dbReference type="AlphaFoldDB" id="A0AAN4VWU5"/>
<proteinExistence type="predicted"/>
<reference evidence="2 3" key="1">
    <citation type="submission" date="2021-12" db="EMBL/GenBank/DDBJ databases">
        <title>Genome sequencing of bacteria with rrn-lacking chromosome and rrn-plasmid.</title>
        <authorList>
            <person name="Anda M."/>
            <person name="Iwasaki W."/>
        </authorList>
    </citation>
    <scope>NUCLEOTIDE SEQUENCE [LARGE SCALE GENOMIC DNA]</scope>
    <source>
        <strain evidence="2 3">NBRC 15940</strain>
    </source>
</reference>
<sequence>MFQLYLRNYFKAGGRRLSDAKELGFFFLYLVFALLFGPGFGWFLNHSRSEGDFET</sequence>
<keyword evidence="1" id="KW-0472">Membrane</keyword>
<organism evidence="2 3">
    <name type="scientific">Persicobacter diffluens</name>
    <dbReference type="NCBI Taxonomy" id="981"/>
    <lineage>
        <taxon>Bacteria</taxon>
        <taxon>Pseudomonadati</taxon>
        <taxon>Bacteroidota</taxon>
        <taxon>Cytophagia</taxon>
        <taxon>Cytophagales</taxon>
        <taxon>Persicobacteraceae</taxon>
        <taxon>Persicobacter</taxon>
    </lineage>
</organism>
<keyword evidence="1" id="KW-0812">Transmembrane</keyword>
<dbReference type="Proteomes" id="UP001310022">
    <property type="component" value="Unassembled WGS sequence"/>
</dbReference>
<dbReference type="RefSeq" id="WP_338237101.1">
    <property type="nucleotide sequence ID" value="NZ_BQKE01000001.1"/>
</dbReference>
<evidence type="ECO:0000313" key="3">
    <source>
        <dbReference type="Proteomes" id="UP001310022"/>
    </source>
</evidence>
<evidence type="ECO:0000256" key="1">
    <source>
        <dbReference type="SAM" id="Phobius"/>
    </source>
</evidence>